<reference evidence="3" key="1">
    <citation type="journal article" date="2023" name="bioRxiv">
        <title>Complete genome of the Medicago anthracnose fungus, Colletotrichum destructivum, reveals a mini-chromosome-like region within a core chromosome.</title>
        <authorList>
            <person name="Lapalu N."/>
            <person name="Simon A."/>
            <person name="Lu A."/>
            <person name="Plaumann P.-L."/>
            <person name="Amselem J."/>
            <person name="Pigne S."/>
            <person name="Auger A."/>
            <person name="Koch C."/>
            <person name="Dallery J.-F."/>
            <person name="O'Connell R.J."/>
        </authorList>
    </citation>
    <scope>NUCLEOTIDE SEQUENCE [LARGE SCALE GENOMIC DNA]</scope>
    <source>
        <strain evidence="3">CBS 520.97</strain>
    </source>
</reference>
<evidence type="ECO:0000313" key="2">
    <source>
        <dbReference type="EMBL" id="WQF78125.1"/>
    </source>
</evidence>
<dbReference type="AlphaFoldDB" id="A0AAX4I4C0"/>
<gene>
    <name evidence="2" type="ORF">CDEST_03139</name>
</gene>
<feature type="region of interest" description="Disordered" evidence="1">
    <location>
        <begin position="1"/>
        <end position="24"/>
    </location>
</feature>
<evidence type="ECO:0000313" key="3">
    <source>
        <dbReference type="Proteomes" id="UP001322277"/>
    </source>
</evidence>
<dbReference type="EMBL" id="CP137306">
    <property type="protein sequence ID" value="WQF78125.1"/>
    <property type="molecule type" value="Genomic_DNA"/>
</dbReference>
<feature type="compositionally biased region" description="Low complexity" evidence="1">
    <location>
        <begin position="1"/>
        <end position="10"/>
    </location>
</feature>
<sequence length="137" mass="15141">MASPSSSSSQRFRDSASNASKKPTVLEASATSAIIASPSSSASQETTALDFVFPGYWMSPLRVLFSGANQGSPRLFLDLNIKVSGSFSADVFGNFCFMVKGENRRVKHKRGLKLYFVVKRKSWTMSYQWIGRDRALL</sequence>
<dbReference type="RefSeq" id="XP_062775349.1">
    <property type="nucleotide sequence ID" value="XM_062919298.1"/>
</dbReference>
<keyword evidence="3" id="KW-1185">Reference proteome</keyword>
<dbReference type="Proteomes" id="UP001322277">
    <property type="component" value="Chromosome 2"/>
</dbReference>
<name>A0AAX4I4C0_9PEZI</name>
<dbReference type="KEGG" id="cdet:87939642"/>
<organism evidence="2 3">
    <name type="scientific">Colletotrichum destructivum</name>
    <dbReference type="NCBI Taxonomy" id="34406"/>
    <lineage>
        <taxon>Eukaryota</taxon>
        <taxon>Fungi</taxon>
        <taxon>Dikarya</taxon>
        <taxon>Ascomycota</taxon>
        <taxon>Pezizomycotina</taxon>
        <taxon>Sordariomycetes</taxon>
        <taxon>Hypocreomycetidae</taxon>
        <taxon>Glomerellales</taxon>
        <taxon>Glomerellaceae</taxon>
        <taxon>Colletotrichum</taxon>
        <taxon>Colletotrichum destructivum species complex</taxon>
    </lineage>
</organism>
<evidence type="ECO:0000256" key="1">
    <source>
        <dbReference type="SAM" id="MobiDB-lite"/>
    </source>
</evidence>
<accession>A0AAX4I4C0</accession>
<proteinExistence type="predicted"/>
<dbReference type="GeneID" id="87939642"/>
<protein>
    <submittedName>
        <fullName evidence="2">Uncharacterized protein</fullName>
    </submittedName>
</protein>